<keyword evidence="14" id="KW-1160">Virus entry into host cell</keyword>
<dbReference type="Pfam" id="PF02443">
    <property type="entry name" value="Circo_capsid"/>
    <property type="match status" value="1"/>
</dbReference>
<dbReference type="KEGG" id="vg:80544676"/>
<evidence type="ECO:0000256" key="2">
    <source>
        <dbReference type="ARBA" id="ARBA00004328"/>
    </source>
</evidence>
<dbReference type="EMBL" id="OM262453">
    <property type="protein sequence ID" value="UNY50597.1"/>
    <property type="molecule type" value="Genomic_DNA"/>
</dbReference>
<evidence type="ECO:0000256" key="12">
    <source>
        <dbReference type="ARBA" id="ARBA00022890"/>
    </source>
</evidence>
<evidence type="ECO:0000256" key="3">
    <source>
        <dbReference type="ARBA" id="ARBA00010301"/>
    </source>
</evidence>
<evidence type="ECO:0000256" key="4">
    <source>
        <dbReference type="ARBA" id="ARBA00022431"/>
    </source>
</evidence>
<keyword evidence="7" id="KW-1048">Host nucleus</keyword>
<dbReference type="RefSeq" id="YP_010805740.1">
    <property type="nucleotide sequence ID" value="NC_077187.1"/>
</dbReference>
<keyword evidence="8" id="KW-0945">Host-virus interaction</keyword>
<evidence type="ECO:0000256" key="8">
    <source>
        <dbReference type="ARBA" id="ARBA00022581"/>
    </source>
</evidence>
<dbReference type="GO" id="GO:0003677">
    <property type="term" value="F:DNA binding"/>
    <property type="evidence" value="ECO:0007669"/>
    <property type="project" value="UniProtKB-KW"/>
</dbReference>
<organism evidence="16 17">
    <name type="scientific">Chifec virus UA15_35</name>
    <dbReference type="NCBI Taxonomy" id="2914461"/>
    <lineage>
        <taxon>Viruses</taxon>
        <taxon>Monodnaviria</taxon>
        <taxon>Shotokuvirae</taxon>
        <taxon>Cressdnaviricota</taxon>
        <taxon>Arfiviricetes</taxon>
        <taxon>Cirlivirales</taxon>
        <taxon>Circoviridae</taxon>
        <taxon>Cyclovirus</taxon>
        <taxon>Cyclovirus prilep</taxon>
    </lineage>
</organism>
<evidence type="ECO:0000256" key="9">
    <source>
        <dbReference type="ARBA" id="ARBA00022595"/>
    </source>
</evidence>
<evidence type="ECO:0000256" key="6">
    <source>
        <dbReference type="ARBA" id="ARBA00022561"/>
    </source>
</evidence>
<dbReference type="GO" id="GO:0075509">
    <property type="term" value="P:endocytosis involved in viral entry into host cell"/>
    <property type="evidence" value="ECO:0007669"/>
    <property type="project" value="UniProtKB-KW"/>
</dbReference>
<keyword evidence="5" id="KW-1163">Viral penetration into host nucleus</keyword>
<evidence type="ECO:0000256" key="11">
    <source>
        <dbReference type="ARBA" id="ARBA00022844"/>
    </source>
</evidence>
<proteinExistence type="inferred from homology"/>
<dbReference type="GO" id="GO:0043657">
    <property type="term" value="C:host cell"/>
    <property type="evidence" value="ECO:0007669"/>
    <property type="project" value="GOC"/>
</dbReference>
<evidence type="ECO:0000256" key="15">
    <source>
        <dbReference type="ARBA" id="ARBA00046863"/>
    </source>
</evidence>
<dbReference type="GO" id="GO:0019069">
    <property type="term" value="P:viral capsid assembly"/>
    <property type="evidence" value="ECO:0007669"/>
    <property type="project" value="InterPro"/>
</dbReference>
<evidence type="ECO:0000256" key="1">
    <source>
        <dbReference type="ARBA" id="ARBA00004147"/>
    </source>
</evidence>
<dbReference type="GO" id="GO:0039615">
    <property type="term" value="C:T=1 icosahedral viral capsid"/>
    <property type="evidence" value="ECO:0007669"/>
    <property type="project" value="UniProtKB-KW"/>
</dbReference>
<keyword evidence="11" id="KW-0946">Virion</keyword>
<comment type="subunit">
    <text evidence="15">Homomultimer. Assembles in the nucleus, presumably in an immature form, then migrates to the cytoplasm once assembled as mature virion. Interacts with Rep; this interaction relocates Rep into the nucleus.</text>
</comment>
<dbReference type="Proteomes" id="UP001157240">
    <property type="component" value="Segment"/>
</dbReference>
<sequence length="234" mass="26028">MLARRRRFVSKRRHVFRRRSAFRRKPMRTRRNSTRRQLARGSTYFTRLTYTVTVSQSAGNSAITIADPGLSLPNFSGFNALAAQWQQYRVWKMVATVTPLVNQSYPGNQAGMQAMAVYRQSTAPSGGYTFNSISTLPNAKQKIGLHPISVSYRPSVSTANVQAEGTGVTALTQLSTGYVMRPKLNTRQTSYPNHYGFVYALNPAPGSTATTANKSIQLTVYAYITFYGYNGLIV</sequence>
<evidence type="ECO:0000256" key="13">
    <source>
        <dbReference type="ARBA" id="ARBA00023125"/>
    </source>
</evidence>
<dbReference type="InterPro" id="IPR003383">
    <property type="entry name" value="Circovirus_capsid"/>
</dbReference>
<keyword evidence="17" id="KW-1185">Reference proteome</keyword>
<keyword evidence="9" id="KW-1162">Viral penetration into host cytoplasm</keyword>
<keyword evidence="10" id="KW-1161">Viral attachment to host cell</keyword>
<evidence type="ECO:0000313" key="17">
    <source>
        <dbReference type="Proteomes" id="UP001157240"/>
    </source>
</evidence>
<keyword evidence="6" id="KW-0167">Capsid protein</keyword>
<protein>
    <submittedName>
        <fullName evidence="16">Capsid protein</fullName>
    </submittedName>
</protein>
<accession>A0AAX3A6M3</accession>
<evidence type="ECO:0000256" key="10">
    <source>
        <dbReference type="ARBA" id="ARBA00022804"/>
    </source>
</evidence>
<reference evidence="16 17" key="1">
    <citation type="submission" date="2022-01" db="EMBL/GenBank/DDBJ databases">
        <title>Cycloviruses identified in Lasionycteris noctivagans and Tadarida brasiliensis fecal samples from Arizona (USA).</title>
        <authorList>
            <person name="Harding C."/>
            <person name="Larsen B.B."/>
            <person name="Gryseels S."/>
            <person name="Kraberger S."/>
            <person name="Suazo C."/>
            <person name="Worobey M."/>
            <person name="Van Doorslaer K."/>
            <person name="Varsani A."/>
        </authorList>
    </citation>
    <scope>NUCLEOTIDE SEQUENCE [LARGE SCALE GENOMIC DNA]</scope>
    <source>
        <strain evidence="16">UA15_35</strain>
    </source>
</reference>
<dbReference type="GO" id="GO:0019062">
    <property type="term" value="P:virion attachment to host cell"/>
    <property type="evidence" value="ECO:0007669"/>
    <property type="project" value="UniProtKB-KW"/>
</dbReference>
<comment type="subcellular location">
    <subcellularLocation>
        <location evidence="1">Host nucleus</location>
    </subcellularLocation>
    <subcellularLocation>
        <location evidence="2">Virion</location>
    </subcellularLocation>
</comment>
<evidence type="ECO:0000256" key="14">
    <source>
        <dbReference type="ARBA" id="ARBA00023296"/>
    </source>
</evidence>
<keyword evidence="4" id="KW-1140">T=1 icosahedral capsid protein</keyword>
<keyword evidence="12" id="KW-1164">Virus endocytosis by host</keyword>
<name>A0AAX3A6M3_9CIRC</name>
<evidence type="ECO:0000256" key="7">
    <source>
        <dbReference type="ARBA" id="ARBA00022562"/>
    </source>
</evidence>
<dbReference type="GO" id="GO:0075732">
    <property type="term" value="P:viral penetration into host nucleus"/>
    <property type="evidence" value="ECO:0007669"/>
    <property type="project" value="UniProtKB-KW"/>
</dbReference>
<keyword evidence="13" id="KW-0238">DNA-binding</keyword>
<dbReference type="GO" id="GO:0042025">
    <property type="term" value="C:host cell nucleus"/>
    <property type="evidence" value="ECO:0007669"/>
    <property type="project" value="UniProtKB-SubCell"/>
</dbReference>
<comment type="similarity">
    <text evidence="3">Belongs to the circoviridae capsid protein family.</text>
</comment>
<evidence type="ECO:0000256" key="5">
    <source>
        <dbReference type="ARBA" id="ARBA00022524"/>
    </source>
</evidence>
<dbReference type="GeneID" id="80544676"/>
<evidence type="ECO:0000313" key="16">
    <source>
        <dbReference type="EMBL" id="UNY50597.1"/>
    </source>
</evidence>